<evidence type="ECO:0008006" key="4">
    <source>
        <dbReference type="Google" id="ProtNLM"/>
    </source>
</evidence>
<sequence length="186" mass="20578">MLAFVLPSPCHHHHHHHVTTPPRRAVFLEGGVQEAVAEATIRTISLFGGGVLFFAAILTLVNITLVYANAFFQKEVFEQFMPFDRAIGAGTATITRVRLQLAQLIALGLEILLCGDILETLVKSTKDYSIDALYKLALVAAIRTVLSYFLGRETGEILERAKSDRRVDGIAIDDYLFMTDDDDQGD</sequence>
<name>A0AAD7XM93_9STRA</name>
<dbReference type="InterPro" id="IPR012427">
    <property type="entry name" value="DUF1622"/>
</dbReference>
<protein>
    <recommendedName>
        <fullName evidence="4">DUF1622 domain-containing protein</fullName>
    </recommendedName>
</protein>
<keyword evidence="3" id="KW-1185">Reference proteome</keyword>
<evidence type="ECO:0000313" key="3">
    <source>
        <dbReference type="Proteomes" id="UP001230188"/>
    </source>
</evidence>
<organism evidence="2 3">
    <name type="scientific">Chrysophaeum taylorii</name>
    <dbReference type="NCBI Taxonomy" id="2483200"/>
    <lineage>
        <taxon>Eukaryota</taxon>
        <taxon>Sar</taxon>
        <taxon>Stramenopiles</taxon>
        <taxon>Ochrophyta</taxon>
        <taxon>Pelagophyceae</taxon>
        <taxon>Pelagomonadales</taxon>
        <taxon>Pelagomonadaceae</taxon>
        <taxon>Chrysophaeum</taxon>
    </lineage>
</organism>
<accession>A0AAD7XM93</accession>
<keyword evidence="1" id="KW-0472">Membrane</keyword>
<dbReference type="EMBL" id="JAQMWT010000341">
    <property type="protein sequence ID" value="KAJ8603977.1"/>
    <property type="molecule type" value="Genomic_DNA"/>
</dbReference>
<gene>
    <name evidence="2" type="ORF">CTAYLR_003349</name>
</gene>
<feature type="transmembrane region" description="Helical" evidence="1">
    <location>
        <begin position="51"/>
        <end position="72"/>
    </location>
</feature>
<dbReference type="AlphaFoldDB" id="A0AAD7XM93"/>
<comment type="caution">
    <text evidence="2">The sequence shown here is derived from an EMBL/GenBank/DDBJ whole genome shotgun (WGS) entry which is preliminary data.</text>
</comment>
<dbReference type="PANTHER" id="PTHR38468">
    <property type="entry name" value="SLL0939 PROTEIN"/>
    <property type="match status" value="1"/>
</dbReference>
<dbReference type="Proteomes" id="UP001230188">
    <property type="component" value="Unassembled WGS sequence"/>
</dbReference>
<reference evidence="2" key="1">
    <citation type="submission" date="2023-01" db="EMBL/GenBank/DDBJ databases">
        <title>Metagenome sequencing of chrysophaentin producing Chrysophaeum taylorii.</title>
        <authorList>
            <person name="Davison J."/>
            <person name="Bewley C."/>
        </authorList>
    </citation>
    <scope>NUCLEOTIDE SEQUENCE</scope>
    <source>
        <strain evidence="2">NIES-1699</strain>
    </source>
</reference>
<dbReference type="PANTHER" id="PTHR38468:SF1">
    <property type="entry name" value="SLL0939 PROTEIN"/>
    <property type="match status" value="1"/>
</dbReference>
<evidence type="ECO:0000256" key="1">
    <source>
        <dbReference type="SAM" id="Phobius"/>
    </source>
</evidence>
<dbReference type="Pfam" id="PF07784">
    <property type="entry name" value="DUF1622"/>
    <property type="match status" value="1"/>
</dbReference>
<keyword evidence="1" id="KW-0812">Transmembrane</keyword>
<keyword evidence="1" id="KW-1133">Transmembrane helix</keyword>
<evidence type="ECO:0000313" key="2">
    <source>
        <dbReference type="EMBL" id="KAJ8603977.1"/>
    </source>
</evidence>
<proteinExistence type="predicted"/>